<sequence>MAAPGVSSSAGGASGTSSGSNDASYSMANVSASLPGGGLAPSIQLRTKSPLPFFTCPHPIPPASATIGSTLKLSVLRLLTGEVSLKSSTAPMTESENLKLMTIHGWRSEMIALELRQNVLIAPETRNRIGEGIDDEMEGFELADDSDCGLLESGDEVLIRIKPAFALPDLHLPKLPKDHTYSLPPGALTRAGTLSAPPSYSQANIKRAAEPSSHSSSVQAQPNANYHARQYRDYSKGYRVVTVGGGQEGTSKGGQNNFGMTAAEIRRAKASSNPATSGPSRPLGLGAGVEPPAAIPAAAQYRPADIKTKRSSSYNKKDSQQAGGARALISPLLPASTTASPAPTSPANIPSPSITPASSQNPGRRPSAQRASTGGSYSYFNQDSKGAGNASTGATSSSAMQQVFGSGGPAGQEAMPSGALVIGPGVQGSIGKGSSSAPGQSGNATGDSGHSPMASIAEYGNAKAFTGFTAASGEVKARGKQRAASHGSSTENGRSEIRKSTTRKKSSERLSKGNAVGGNGEQPADPARAAVEAAERRAAAARAALNESLASNGHNGTSGKTNGSSHTAQAIEQRELPSKRDLPSNAHVSPVPPTSAQEEAEEEPSRSYFSQVSAGGRSPSNAATPPYSTKPADFSVISRRGQNQPSAADEMEYPFVDAPLPPIPRDEDDEMGSVPPLVQESGGPTRPPHSRMVSTGGESAVSKSSKKEGRFSRLAAPGLGFGTRRQSSKSSVPKAEGRESGAPTSEKEGPRAEPASILAPRLGLGPRKLSSKKSINKGEGQEVVGNEERDHGVSQPIVEDEPSSPSTPAFVDAEQGEPENYLEAHDKKLSRAERRYLDFQKSYQAELTRQEQADRHRLSEREARRVESEKEQRKKEEEARVRREKEKWQIWEEVRRRG</sequence>
<feature type="compositionally biased region" description="Polar residues" evidence="1">
    <location>
        <begin position="548"/>
        <end position="570"/>
    </location>
</feature>
<feature type="compositionally biased region" description="Low complexity" evidence="1">
    <location>
        <begin position="386"/>
        <end position="399"/>
    </location>
</feature>
<feature type="compositionally biased region" description="Basic and acidic residues" evidence="1">
    <location>
        <begin position="572"/>
        <end position="582"/>
    </location>
</feature>
<feature type="compositionally biased region" description="Low complexity" evidence="1">
    <location>
        <begin position="330"/>
        <end position="359"/>
    </location>
</feature>
<feature type="compositionally biased region" description="Basic and acidic residues" evidence="1">
    <location>
        <begin position="848"/>
        <end position="885"/>
    </location>
</feature>
<feature type="region of interest" description="Disordered" evidence="1">
    <location>
        <begin position="476"/>
        <end position="827"/>
    </location>
</feature>
<feature type="compositionally biased region" description="Polar residues" evidence="1">
    <location>
        <begin position="607"/>
        <end position="627"/>
    </location>
</feature>
<feature type="compositionally biased region" description="Basic and acidic residues" evidence="1">
    <location>
        <begin position="735"/>
        <end position="751"/>
    </location>
</feature>
<reference evidence="2 3" key="1">
    <citation type="journal article" date="2018" name="Mol. Biol. Evol.">
        <title>Broad Genomic Sampling Reveals a Smut Pathogenic Ancestry of the Fungal Clade Ustilaginomycotina.</title>
        <authorList>
            <person name="Kijpornyongpan T."/>
            <person name="Mondo S.J."/>
            <person name="Barry K."/>
            <person name="Sandor L."/>
            <person name="Lee J."/>
            <person name="Lipzen A."/>
            <person name="Pangilinan J."/>
            <person name="LaButti K."/>
            <person name="Hainaut M."/>
            <person name="Henrissat B."/>
            <person name="Grigoriev I.V."/>
            <person name="Spatafora J.W."/>
            <person name="Aime M.C."/>
        </authorList>
    </citation>
    <scope>NUCLEOTIDE SEQUENCE [LARGE SCALE GENOMIC DNA]</scope>
    <source>
        <strain evidence="2 3">MCA 4718</strain>
    </source>
</reference>
<dbReference type="GeneID" id="37016465"/>
<gene>
    <name evidence="2" type="ORF">BCV69DRAFT_309646</name>
</gene>
<feature type="compositionally biased region" description="Polar residues" evidence="1">
    <location>
        <begin position="270"/>
        <end position="279"/>
    </location>
</feature>
<protein>
    <submittedName>
        <fullName evidence="2">Uncharacterized protein</fullName>
    </submittedName>
</protein>
<accession>A0A316UFU7</accession>
<dbReference type="OrthoDB" id="5212574at2759"/>
<feature type="compositionally biased region" description="Polar residues" evidence="1">
    <location>
        <begin position="432"/>
        <end position="448"/>
    </location>
</feature>
<proteinExistence type="predicted"/>
<dbReference type="RefSeq" id="XP_025350934.1">
    <property type="nucleotide sequence ID" value="XM_025494731.1"/>
</dbReference>
<dbReference type="EMBL" id="KZ819321">
    <property type="protein sequence ID" value="PWN23774.1"/>
    <property type="molecule type" value="Genomic_DNA"/>
</dbReference>
<feature type="region of interest" description="Disordered" evidence="1">
    <location>
        <begin position="845"/>
        <end position="885"/>
    </location>
</feature>
<dbReference type="Proteomes" id="UP000245942">
    <property type="component" value="Unassembled WGS sequence"/>
</dbReference>
<feature type="compositionally biased region" description="Low complexity" evidence="1">
    <location>
        <begin position="288"/>
        <end position="303"/>
    </location>
</feature>
<evidence type="ECO:0000313" key="2">
    <source>
        <dbReference type="EMBL" id="PWN23774.1"/>
    </source>
</evidence>
<feature type="compositionally biased region" description="Polar residues" evidence="1">
    <location>
        <begin position="369"/>
        <end position="384"/>
    </location>
</feature>
<keyword evidence="3" id="KW-1185">Reference proteome</keyword>
<feature type="region of interest" description="Disordered" evidence="1">
    <location>
        <begin position="1"/>
        <end position="25"/>
    </location>
</feature>
<organism evidence="2 3">
    <name type="scientific">Pseudomicrostroma glucosiphilum</name>
    <dbReference type="NCBI Taxonomy" id="1684307"/>
    <lineage>
        <taxon>Eukaryota</taxon>
        <taxon>Fungi</taxon>
        <taxon>Dikarya</taxon>
        <taxon>Basidiomycota</taxon>
        <taxon>Ustilaginomycotina</taxon>
        <taxon>Exobasidiomycetes</taxon>
        <taxon>Microstromatales</taxon>
        <taxon>Microstromatales incertae sedis</taxon>
        <taxon>Pseudomicrostroma</taxon>
    </lineage>
</organism>
<feature type="region of interest" description="Disordered" evidence="1">
    <location>
        <begin position="267"/>
        <end position="454"/>
    </location>
</feature>
<feature type="region of interest" description="Disordered" evidence="1">
    <location>
        <begin position="183"/>
        <end position="225"/>
    </location>
</feature>
<evidence type="ECO:0000313" key="3">
    <source>
        <dbReference type="Proteomes" id="UP000245942"/>
    </source>
</evidence>
<feature type="compositionally biased region" description="Polar residues" evidence="1">
    <location>
        <begin position="692"/>
        <end position="703"/>
    </location>
</feature>
<feature type="compositionally biased region" description="Polar residues" evidence="1">
    <location>
        <begin position="212"/>
        <end position="224"/>
    </location>
</feature>
<feature type="compositionally biased region" description="Basic and acidic residues" evidence="1">
    <location>
        <begin position="493"/>
        <end position="511"/>
    </location>
</feature>
<name>A0A316UFU7_9BASI</name>
<evidence type="ECO:0000256" key="1">
    <source>
        <dbReference type="SAM" id="MobiDB-lite"/>
    </source>
</evidence>
<dbReference type="AlphaFoldDB" id="A0A316UFU7"/>